<comment type="caution">
    <text evidence="8">The sequence shown here is derived from an EMBL/GenBank/DDBJ whole genome shotgun (WGS) entry which is preliminary data.</text>
</comment>
<gene>
    <name evidence="8" type="ORF">MEUPH1_LOCUS9938</name>
</gene>
<dbReference type="Pfam" id="PF05485">
    <property type="entry name" value="THAP"/>
    <property type="match status" value="1"/>
</dbReference>
<keyword evidence="9" id="KW-1185">Reference proteome</keyword>
<dbReference type="PANTHER" id="PTHR46927:SF3">
    <property type="entry name" value="THAP-TYPE DOMAIN-CONTAINING PROTEIN"/>
    <property type="match status" value="1"/>
</dbReference>
<dbReference type="InterPro" id="IPR048366">
    <property type="entry name" value="TNP-like_GBD"/>
</dbReference>
<evidence type="ECO:0000256" key="1">
    <source>
        <dbReference type="ARBA" id="ARBA00022723"/>
    </source>
</evidence>
<dbReference type="InterPro" id="IPR006612">
    <property type="entry name" value="THAP_Znf"/>
</dbReference>
<reference evidence="8 9" key="1">
    <citation type="submission" date="2023-01" db="EMBL/GenBank/DDBJ databases">
        <authorList>
            <person name="Whitehead M."/>
        </authorList>
    </citation>
    <scope>NUCLEOTIDE SEQUENCE [LARGE SCALE GENOMIC DNA]</scope>
</reference>
<protein>
    <recommendedName>
        <fullName evidence="7">THAP-type domain-containing protein</fullName>
    </recommendedName>
</protein>
<evidence type="ECO:0000256" key="6">
    <source>
        <dbReference type="SAM" id="MobiDB-lite"/>
    </source>
</evidence>
<name>A0AAV0WDK7_9HEMI</name>
<dbReference type="SUPFAM" id="SSF57716">
    <property type="entry name" value="Glucocorticoid receptor-like (DNA-binding domain)"/>
    <property type="match status" value="1"/>
</dbReference>
<dbReference type="PANTHER" id="PTHR46927">
    <property type="entry name" value="AGAP005574-PA"/>
    <property type="match status" value="1"/>
</dbReference>
<dbReference type="PROSITE" id="PS50950">
    <property type="entry name" value="ZF_THAP"/>
    <property type="match status" value="1"/>
</dbReference>
<organism evidence="8 9">
    <name type="scientific">Macrosiphum euphorbiae</name>
    <name type="common">potato aphid</name>
    <dbReference type="NCBI Taxonomy" id="13131"/>
    <lineage>
        <taxon>Eukaryota</taxon>
        <taxon>Metazoa</taxon>
        <taxon>Ecdysozoa</taxon>
        <taxon>Arthropoda</taxon>
        <taxon>Hexapoda</taxon>
        <taxon>Insecta</taxon>
        <taxon>Pterygota</taxon>
        <taxon>Neoptera</taxon>
        <taxon>Paraneoptera</taxon>
        <taxon>Hemiptera</taxon>
        <taxon>Sternorrhyncha</taxon>
        <taxon>Aphidomorpha</taxon>
        <taxon>Aphidoidea</taxon>
        <taxon>Aphididae</taxon>
        <taxon>Macrosiphini</taxon>
        <taxon>Macrosiphum</taxon>
    </lineage>
</organism>
<accession>A0AAV0WDK7</accession>
<feature type="region of interest" description="Disordered" evidence="6">
    <location>
        <begin position="646"/>
        <end position="673"/>
    </location>
</feature>
<evidence type="ECO:0000313" key="9">
    <source>
        <dbReference type="Proteomes" id="UP001160148"/>
    </source>
</evidence>
<evidence type="ECO:0000259" key="7">
    <source>
        <dbReference type="PROSITE" id="PS50950"/>
    </source>
</evidence>
<dbReference type="GO" id="GO:0003677">
    <property type="term" value="F:DNA binding"/>
    <property type="evidence" value="ECO:0007669"/>
    <property type="project" value="UniProtKB-UniRule"/>
</dbReference>
<keyword evidence="3" id="KW-0862">Zinc</keyword>
<evidence type="ECO:0000256" key="4">
    <source>
        <dbReference type="ARBA" id="ARBA00023125"/>
    </source>
</evidence>
<feature type="domain" description="THAP-type" evidence="7">
    <location>
        <begin position="9"/>
        <end position="102"/>
    </location>
</feature>
<evidence type="ECO:0000313" key="8">
    <source>
        <dbReference type="EMBL" id="CAI6353871.1"/>
    </source>
</evidence>
<dbReference type="SMART" id="SM00980">
    <property type="entry name" value="THAP"/>
    <property type="match status" value="1"/>
</dbReference>
<proteinExistence type="predicted"/>
<dbReference type="EMBL" id="CARXXK010000002">
    <property type="protein sequence ID" value="CAI6353871.1"/>
    <property type="molecule type" value="Genomic_DNA"/>
</dbReference>
<dbReference type="AlphaFoldDB" id="A0AAV0WDK7"/>
<evidence type="ECO:0000256" key="3">
    <source>
        <dbReference type="ARBA" id="ARBA00022833"/>
    </source>
</evidence>
<dbReference type="GO" id="GO:0008270">
    <property type="term" value="F:zinc ion binding"/>
    <property type="evidence" value="ECO:0007669"/>
    <property type="project" value="UniProtKB-KW"/>
</dbReference>
<dbReference type="SMART" id="SM00692">
    <property type="entry name" value="DM3"/>
    <property type="match status" value="1"/>
</dbReference>
<keyword evidence="4 5" id="KW-0238">DNA-binding</keyword>
<sequence length="811" mass="93546">MSSKNLKPIGGLCCAVANCKQHSGNAIQYGYNVSFHRFPEDLQLQQIWAQKCKRNDEWNPKTSCICSMHFTPFSFAHDLKAELYGYVPSFRNLKENAVPTLNLPTDSEVSKSSTNCKGGIDAKTAKQICDVLRKSFPSSDSSAPLYLLPQSTPSTSMCNKDTFLHLDMSYTTDYEKLYKDLVKQCHILKTENQKLLEKTEKKNIRERWSRDEVAKSFDLMYYSKRAYMYVRDELHYPLPGLLSFRRWAKTIDMRNGLISDVMKIMKLNSDNIEDHEKLTVLMFDEVKICSTMEYDLLHDEIVGPHSKMLVVMAQGIASKWKQPIFVDFDVKMSKVILFDIIDKLEKIGYKVICCVTNCGDANVKLWNQLEITYENPTFCIPNGRKIVFIPDSHHLLNLARNWLLDTGFCLDGADINKVPLEALITKISSEVSPCHKLKREHLKCEVPLQQNIKLAKQLLSYSTASALQHYSPIEDFELLNNTAEFIKQINNWFDLANVSHANNNSSPFKSPYGTFLYQQDRLLNKMYNTIIFMRCIGKNSLQIFQKGFLMHINGTKQILQILKENGLNYLLTSKINKDALQNLFDQIYSGGDHPSPLNALSRLRMIFLGKYPGIVSNKSNTNDNNHEEFMVAQSLKLANISLDDEEEVDDEHSEGSDTDTTSEDEFQIRNEDKNKNEMEVEAIEYLAGWVALKYKSTIPEIGYKSKNLTCQKYIMPSWINHLSYGKLIIPSDELKKIIFRVERLFNKFTKYQVPKGSNVVAKLTNKIFSRMSVEKKFKPVIETYIKQRIIIRMKYSNYHIQLLKQKKKSKN</sequence>
<keyword evidence="1" id="KW-0479">Metal-binding</keyword>
<evidence type="ECO:0000256" key="5">
    <source>
        <dbReference type="PROSITE-ProRule" id="PRU00309"/>
    </source>
</evidence>
<dbReference type="InterPro" id="IPR048365">
    <property type="entry name" value="TNP-like_RNaseH_N"/>
</dbReference>
<dbReference type="Pfam" id="PF21787">
    <property type="entry name" value="TNP-like_RNaseH_N"/>
    <property type="match status" value="1"/>
</dbReference>
<dbReference type="Proteomes" id="UP001160148">
    <property type="component" value="Unassembled WGS sequence"/>
</dbReference>
<feature type="compositionally biased region" description="Acidic residues" evidence="6">
    <location>
        <begin position="646"/>
        <end position="665"/>
    </location>
</feature>
<dbReference type="Pfam" id="PF21788">
    <property type="entry name" value="TNP-like_GBD"/>
    <property type="match status" value="1"/>
</dbReference>
<evidence type="ECO:0000256" key="2">
    <source>
        <dbReference type="ARBA" id="ARBA00022771"/>
    </source>
</evidence>
<keyword evidence="2 5" id="KW-0863">Zinc-finger</keyword>
<dbReference type="InterPro" id="IPR052224">
    <property type="entry name" value="THAP_domain_protein"/>
</dbReference>